<keyword evidence="2" id="KW-1185">Reference proteome</keyword>
<dbReference type="KEGG" id="sci:B446_17310"/>
<evidence type="ECO:0000313" key="2">
    <source>
        <dbReference type="Proteomes" id="UP000015423"/>
    </source>
</evidence>
<dbReference type="Pfam" id="PF19564">
    <property type="entry name" value="DUF6086"/>
    <property type="match status" value="1"/>
</dbReference>
<dbReference type="PATRIC" id="fig|1214242.5.peg.3550"/>
<dbReference type="RefSeq" id="WP_020940746.1">
    <property type="nucleotide sequence ID" value="NC_021985.1"/>
</dbReference>
<accession>S5UT07</accession>
<dbReference type="HOGENOM" id="CLU_2082359_0_0_11"/>
<dbReference type="EMBL" id="CP006259">
    <property type="protein sequence ID" value="AGS70278.1"/>
    <property type="molecule type" value="Genomic_DNA"/>
</dbReference>
<gene>
    <name evidence="1" type="ORF">B446_17310</name>
</gene>
<name>S5UT07_STRC3</name>
<sequence length="119" mass="12930">MSYPFEHGDETLWDAGYRSGRLYHALAEGAAGVLDVPSGLTHTPQGSCAVDREVFRVFTGRLYDLYASTRNEMLRELGHSVLVTSLVLLDRVGGQVAVSPRDAAALDEAKAAYARSMAR</sequence>
<protein>
    <submittedName>
        <fullName evidence="1">Uncharacterized protein</fullName>
    </submittedName>
</protein>
<evidence type="ECO:0000313" key="1">
    <source>
        <dbReference type="EMBL" id="AGS70278.1"/>
    </source>
</evidence>
<reference evidence="2" key="1">
    <citation type="submission" date="2012-10" db="EMBL/GenBank/DDBJ databases">
        <title>The complete genome sequence of Streptomyces collinus Tu 365.</title>
        <authorList>
            <person name="Ruckert C."/>
            <person name="Szczepanowski R."/>
            <person name="Goesmann A."/>
            <person name="Pross E.K."/>
            <person name="Musiol E.M."/>
            <person name="Blin K."/>
            <person name="Wohlleben W."/>
            <person name="Puhler A."/>
            <person name="Weber T."/>
            <person name="Kalinowski J."/>
        </authorList>
    </citation>
    <scope>NUCLEOTIDE SEQUENCE [LARGE SCALE GENOMIC DNA]</scope>
    <source>
        <strain evidence="2">DSM 40733 / Tue 365</strain>
    </source>
</reference>
<organism evidence="1 2">
    <name type="scientific">Streptomyces collinus (strain DSM 40733 / Tue 365)</name>
    <dbReference type="NCBI Taxonomy" id="1214242"/>
    <lineage>
        <taxon>Bacteria</taxon>
        <taxon>Bacillati</taxon>
        <taxon>Actinomycetota</taxon>
        <taxon>Actinomycetes</taxon>
        <taxon>Kitasatosporales</taxon>
        <taxon>Streptomycetaceae</taxon>
        <taxon>Streptomyces</taxon>
    </lineage>
</organism>
<dbReference type="Proteomes" id="UP000015423">
    <property type="component" value="Chromosome"/>
</dbReference>
<reference evidence="1 2" key="2">
    <citation type="journal article" date="2013" name="J. Biotechnol.">
        <title>Complete genome sequence of the kirromycin producer Streptomyces collinus Tu 365 consisting of a linear chromosome and two linear plasmids.</title>
        <authorList>
            <person name="Ruckert C."/>
            <person name="Szczepanowski R."/>
            <person name="Albersmeier A."/>
            <person name="Goesmann A."/>
            <person name="Iftime D."/>
            <person name="Musiol E.M."/>
            <person name="Blin K."/>
            <person name="Wohlleben W."/>
            <person name="Puhler A."/>
            <person name="Kalinowski J."/>
            <person name="Weber T."/>
        </authorList>
    </citation>
    <scope>NUCLEOTIDE SEQUENCE [LARGE SCALE GENOMIC DNA]</scope>
    <source>
        <strain evidence="2">DSM 40733 / Tue 365</strain>
    </source>
</reference>
<dbReference type="AlphaFoldDB" id="S5UT07"/>
<proteinExistence type="predicted"/>
<dbReference type="InterPro" id="IPR045732">
    <property type="entry name" value="DUF6086"/>
</dbReference>